<evidence type="ECO:0000259" key="2">
    <source>
        <dbReference type="Pfam" id="PF00326"/>
    </source>
</evidence>
<name>A0A7Y0L1E1_9FIRM</name>
<dbReference type="Gene3D" id="2.120.10.30">
    <property type="entry name" value="TolB, C-terminal domain"/>
    <property type="match status" value="1"/>
</dbReference>
<evidence type="ECO:0000313" key="4">
    <source>
        <dbReference type="Proteomes" id="UP000533476"/>
    </source>
</evidence>
<dbReference type="PANTHER" id="PTHR42776:SF27">
    <property type="entry name" value="DIPEPTIDYL PEPTIDASE FAMILY MEMBER 6"/>
    <property type="match status" value="1"/>
</dbReference>
<reference evidence="3 4" key="1">
    <citation type="submission" date="2020-04" db="EMBL/GenBank/DDBJ databases">
        <authorList>
            <person name="Zhang R."/>
            <person name="Schippers A."/>
        </authorList>
    </citation>
    <scope>NUCLEOTIDE SEQUENCE [LARGE SCALE GENOMIC DNA]</scope>
    <source>
        <strain evidence="3 4">DSM 109850</strain>
    </source>
</reference>
<evidence type="ECO:0000313" key="3">
    <source>
        <dbReference type="EMBL" id="NMP21509.1"/>
    </source>
</evidence>
<evidence type="ECO:0000256" key="1">
    <source>
        <dbReference type="ARBA" id="ARBA00022801"/>
    </source>
</evidence>
<dbReference type="AlphaFoldDB" id="A0A7Y0L1E1"/>
<dbReference type="GO" id="GO:0004252">
    <property type="term" value="F:serine-type endopeptidase activity"/>
    <property type="evidence" value="ECO:0007669"/>
    <property type="project" value="TreeGrafter"/>
</dbReference>
<dbReference type="SUPFAM" id="SSF53474">
    <property type="entry name" value="alpha/beta-Hydrolases"/>
    <property type="match status" value="1"/>
</dbReference>
<dbReference type="Pfam" id="PF00326">
    <property type="entry name" value="Peptidase_S9"/>
    <property type="match status" value="1"/>
</dbReference>
<dbReference type="EMBL" id="JABBVZ010000008">
    <property type="protein sequence ID" value="NMP21509.1"/>
    <property type="molecule type" value="Genomic_DNA"/>
</dbReference>
<comment type="caution">
    <text evidence="3">The sequence shown here is derived from an EMBL/GenBank/DDBJ whole genome shotgun (WGS) entry which is preliminary data.</text>
</comment>
<dbReference type="GO" id="GO:0006508">
    <property type="term" value="P:proteolysis"/>
    <property type="evidence" value="ECO:0007669"/>
    <property type="project" value="InterPro"/>
</dbReference>
<dbReference type="SUPFAM" id="SSF82171">
    <property type="entry name" value="DPP6 N-terminal domain-like"/>
    <property type="match status" value="1"/>
</dbReference>
<proteinExistence type="predicted"/>
<gene>
    <name evidence="3" type="ORF">HIJ39_03940</name>
</gene>
<organism evidence="3 4">
    <name type="scientific">Sulfobacillus harzensis</name>
    <dbReference type="NCBI Taxonomy" id="2729629"/>
    <lineage>
        <taxon>Bacteria</taxon>
        <taxon>Bacillati</taxon>
        <taxon>Bacillota</taxon>
        <taxon>Clostridia</taxon>
        <taxon>Eubacteriales</taxon>
        <taxon>Clostridiales Family XVII. Incertae Sedis</taxon>
        <taxon>Sulfobacillus</taxon>
    </lineage>
</organism>
<dbReference type="PANTHER" id="PTHR42776">
    <property type="entry name" value="SERINE PEPTIDASE S9 FAMILY MEMBER"/>
    <property type="match status" value="1"/>
</dbReference>
<keyword evidence="1" id="KW-0378">Hydrolase</keyword>
<dbReference type="Gene3D" id="3.40.50.1820">
    <property type="entry name" value="alpha/beta hydrolase"/>
    <property type="match status" value="1"/>
</dbReference>
<dbReference type="InterPro" id="IPR029058">
    <property type="entry name" value="AB_hydrolase_fold"/>
</dbReference>
<feature type="domain" description="Peptidase S9 prolyl oligopeptidase catalytic" evidence="2">
    <location>
        <begin position="422"/>
        <end position="460"/>
    </location>
</feature>
<accession>A0A7Y0L1E1</accession>
<sequence>MGFDLHDLDRIVSLTHPVIHPLDAFVVMVYKRVANDKKSYESRLLVAGPGTPARFLTGGPKDAHPAFSADGRFLWFIRSQDDRGQRLMRLPWEGGEAEPVGPKFWDLAMVKPIPGGDGVLVLARAPEPPPEEPQWPRHYQRWQWQYDGQRYFPDHPISLWHVDGQGQTTRLEESVYDIASVSISPDGRFVVYDRITDETAAAVPRSDIYRLNLTASASPERMTDGPKSWRAPTVLGDGRIVALASGQDFGPATIEELYEVAPTNRRLPLPPDLEVGESISSDTRFGPEPIRPLAVGTSGVAIAATQQGQTHVWIVDGVQAEPLGVPAPVAAQYAANGSRVVVIGGSLTALDEAYWCENGIAQPITEVNHWAREKITPTEIISITRPDGMAIPAYVTGMEERQPRPLILYVHGGPHGAYGENVRYDTQVMVQNGYVVAQVNPRGSMGYGQAFRNAVRSDWGG</sequence>
<dbReference type="Proteomes" id="UP000533476">
    <property type="component" value="Unassembled WGS sequence"/>
</dbReference>
<protein>
    <submittedName>
        <fullName evidence="3">S9 family peptidase</fullName>
    </submittedName>
</protein>
<dbReference type="InterPro" id="IPR011042">
    <property type="entry name" value="6-blade_b-propeller_TolB-like"/>
</dbReference>
<dbReference type="InterPro" id="IPR001375">
    <property type="entry name" value="Peptidase_S9_cat"/>
</dbReference>
<keyword evidence="4" id="KW-1185">Reference proteome</keyword>